<feature type="region of interest" description="Disordered" evidence="1">
    <location>
        <begin position="405"/>
        <end position="468"/>
    </location>
</feature>
<proteinExistence type="predicted"/>
<dbReference type="RefSeq" id="XP_062714201.1">
    <property type="nucleotide sequence ID" value="XM_062858217.1"/>
</dbReference>
<dbReference type="Gene3D" id="3.30.420.10">
    <property type="entry name" value="Ribonuclease H-like superfamily/Ribonuclease H"/>
    <property type="match status" value="1"/>
</dbReference>
<evidence type="ECO:0000259" key="2">
    <source>
        <dbReference type="PROSITE" id="PS50994"/>
    </source>
</evidence>
<evidence type="ECO:0000313" key="3">
    <source>
        <dbReference type="EnsemblMetazoa" id="AALFPA23_005855.P7535"/>
    </source>
</evidence>
<feature type="domain" description="Integrase catalytic" evidence="2">
    <location>
        <begin position="1470"/>
        <end position="1663"/>
    </location>
</feature>
<dbReference type="Pfam" id="PF03564">
    <property type="entry name" value="DUF1759"/>
    <property type="match status" value="1"/>
</dbReference>
<name>A0ABM1Y5A2_AEDAL</name>
<dbReference type="InterPro" id="IPR005312">
    <property type="entry name" value="DUF1759"/>
</dbReference>
<dbReference type="PANTHER" id="PTHR47331:SF1">
    <property type="entry name" value="GAG-LIKE PROTEIN"/>
    <property type="match status" value="1"/>
</dbReference>
<sequence length="1791" mass="201710">MAPDLRALTKQEQFCFDTLNNVVKFINQYDEARDKGQIAGWMDRLEGLFENFLKVRLQIDLLQDDESPTADEEEKASRASRDRFEKIYVQVKGFLVNAERMANAVPSTSAGGGFSGSNANRATPMARIKLPEVKLPSFSGSVTEWLTFRDTFKSLIDSNPNLSDVDKFSYLVASLTGEAKRVVEPIDITDANYAIAWQSLTKRFDNKKLVVKTYIDALLSVEPLKRESYESLSRLIDDFERNLQMIEKLNIDTKGWSVLLAHIVCSRLDTATLKQWENHHKSTDVPRYEVLIDFLRSHCIVLQSIAPGKARASDPPRSDPARVPKIKVSSVHSVVNSPHKPCCFCNQSDHSPFKCDVFRKLGVSERYDLVKKRSLCINCLSADHQVRSCSSGACRVCSQKHHTMLHQQAPIRNPPQPQGPKSNSSQPSAIQTQSQAQIAPTTSSNANKSSSPSIVPDEQTPSTSALSHCSTSSVANVRRIPSTVLLQTALVKVIDSSKNTLWARALLDPASQLNIITESLAQRLQVQRVKEHHIVGGIGQSCTPSTHSVVVHIQSHCCRFRTQLKFHVLPAVTRELPSNSIDVAEWNWPTGVILADPQFNKPAAVDMIIGVDAYYDLLLDGLIRLGPGRPVLQNTMLGWVVSGRAGNGRPDPEIISIVHVCSTDGLEQQLSRFWELESCQSSSTLSVEESTCEAHFVATTTRAESGRFVVQLPKKPTILSQMGDSYDIAKRRFLSVERRLQAKPQLKTAYSAFIEEYRILGHMKEVVDVSQPTPYRPYYLPHHCIERPDSVTTKLRVVFDASCATDTNVSLNNSLMVGPTVQDDLFSLILRWRTHRYVIIADIEKMYRQIKVHSSDQCLQRILWRDDPSEPIRIFELSTVTYGTSSAPYLATRCLKELSVIGRQSHPLAAKVVGEDFYMDDLFTGSKTIRSGRVLCTQLLQLLHSAGFPLRKWSSNSPEILSHIPEALRDERTVLGLDPGASIKTLGLRWEPASDCFGFHVPKWKQDICVSKRQVVSDSSSLFDPLGFIGPVIVVAKLFVQDLWRSKRSWDEPLEDELQQSWLQFRSELAAIETIIVPRWAVPIVDPTSIELHGFCDASEKAYGACIYLRAVSSNGDTSVRLLTSKSKLAPLGNSKKQKRVCLPRLELSSALLLSHLVQKVQEALNLPMKCFFWTDSMIVLQWISAAPSRWKTFVANRVSEIQHLTEGGLWNHVPGIENPADIISRGMLPAERRDCAAWWNGPPWLSQPNRFWPALVRPAFENFEAEQLEERAIVLPIQVHEPNPIFSLRSSYTGLVSVVAYLLRFCHNCKQRNPSNRRTGFLKTTEYKDALMRLVRLAQQESLTEDVKAVDATGEVKPNSKLKSLAPILEDGILKVGGRLRNAPVTETRKHPMILSPSHPFTKMVVTYYHKKLLHAGPQLLIAHLREQFWPLRVRNLARKVVQDCIRCYRCKPTVQEQLMGDLPSERVTPTYPFLKTGVDLCGPLFYRHHGRKSPPVKCYVAMFVCLVTKAVHIELVADLTTDAFISALKRFIARRSKPAVIECDNAKNFQGASRALAELLAQFRSQQHQHSVGSFCVEEGIEFKFIPPRSPNFGGLWEAAVKSFKKHLKSTIGTTILYKDDLETLLVQIESCLNSRPLTQLSTDPEDLEVLTPGHFLVHRPLVAAAEPSYEEIPQNRLNRYQMTQEFVRRIWKRWSTDYLSGLHPRTKWTRQRDNLAVGTLVLLKDEKLPPLRWCLGRVTRLFYCDDGNVRVVTVKTKDGEFNRAISKVCVLPIQQSASADEDVVLANM</sequence>
<evidence type="ECO:0000313" key="4">
    <source>
        <dbReference type="Proteomes" id="UP000069940"/>
    </source>
</evidence>
<dbReference type="InterPro" id="IPR041588">
    <property type="entry name" value="Integrase_H2C2"/>
</dbReference>
<dbReference type="InterPro" id="IPR012337">
    <property type="entry name" value="RNaseH-like_sf"/>
</dbReference>
<dbReference type="Pfam" id="PF17921">
    <property type="entry name" value="Integrase_H2C2"/>
    <property type="match status" value="1"/>
</dbReference>
<reference evidence="3" key="2">
    <citation type="submission" date="2025-05" db="UniProtKB">
        <authorList>
            <consortium name="EnsemblMetazoa"/>
        </authorList>
    </citation>
    <scope>IDENTIFICATION</scope>
    <source>
        <strain evidence="3">Foshan</strain>
    </source>
</reference>
<feature type="compositionally biased region" description="Low complexity" evidence="1">
    <location>
        <begin position="424"/>
        <end position="453"/>
    </location>
</feature>
<organism evidence="3 4">
    <name type="scientific">Aedes albopictus</name>
    <name type="common">Asian tiger mosquito</name>
    <name type="synonym">Stegomyia albopicta</name>
    <dbReference type="NCBI Taxonomy" id="7160"/>
    <lineage>
        <taxon>Eukaryota</taxon>
        <taxon>Metazoa</taxon>
        <taxon>Ecdysozoa</taxon>
        <taxon>Arthropoda</taxon>
        <taxon>Hexapoda</taxon>
        <taxon>Insecta</taxon>
        <taxon>Pterygota</taxon>
        <taxon>Neoptera</taxon>
        <taxon>Endopterygota</taxon>
        <taxon>Diptera</taxon>
        <taxon>Nematocera</taxon>
        <taxon>Culicoidea</taxon>
        <taxon>Culicidae</taxon>
        <taxon>Culicinae</taxon>
        <taxon>Aedini</taxon>
        <taxon>Aedes</taxon>
        <taxon>Stegomyia</taxon>
    </lineage>
</organism>
<keyword evidence="4" id="KW-1185">Reference proteome</keyword>
<accession>A0ABM1Y5A2</accession>
<protein>
    <recommendedName>
        <fullName evidence="2">Integrase catalytic domain-containing protein</fullName>
    </recommendedName>
</protein>
<dbReference type="EnsemblMetazoa" id="AALFPA23_005855.R7535">
    <property type="protein sequence ID" value="AALFPA23_005855.P7535"/>
    <property type="gene ID" value="AALFPA23_005855"/>
</dbReference>
<dbReference type="PANTHER" id="PTHR47331">
    <property type="entry name" value="PHD-TYPE DOMAIN-CONTAINING PROTEIN"/>
    <property type="match status" value="1"/>
</dbReference>
<evidence type="ECO:0000256" key="1">
    <source>
        <dbReference type="SAM" id="MobiDB-lite"/>
    </source>
</evidence>
<dbReference type="GeneID" id="134290978"/>
<dbReference type="Pfam" id="PF05380">
    <property type="entry name" value="Peptidase_A17"/>
    <property type="match status" value="1"/>
</dbReference>
<dbReference type="InterPro" id="IPR040676">
    <property type="entry name" value="DUF5641"/>
</dbReference>
<dbReference type="InterPro" id="IPR008042">
    <property type="entry name" value="Retrotrans_Pao"/>
</dbReference>
<dbReference type="Pfam" id="PF18701">
    <property type="entry name" value="DUF5641"/>
    <property type="match status" value="1"/>
</dbReference>
<dbReference type="InterPro" id="IPR043502">
    <property type="entry name" value="DNA/RNA_pol_sf"/>
</dbReference>
<dbReference type="InterPro" id="IPR001584">
    <property type="entry name" value="Integrase_cat-core"/>
</dbReference>
<dbReference type="InterPro" id="IPR036397">
    <property type="entry name" value="RNaseH_sf"/>
</dbReference>
<dbReference type="CDD" id="cd01644">
    <property type="entry name" value="RT_pepA17"/>
    <property type="match status" value="1"/>
</dbReference>
<dbReference type="SUPFAM" id="SSF56672">
    <property type="entry name" value="DNA/RNA polymerases"/>
    <property type="match status" value="1"/>
</dbReference>
<dbReference type="CDD" id="cd00303">
    <property type="entry name" value="retropepsin_like"/>
    <property type="match status" value="1"/>
</dbReference>
<dbReference type="Proteomes" id="UP000069940">
    <property type="component" value="Unassembled WGS sequence"/>
</dbReference>
<reference evidence="4" key="1">
    <citation type="journal article" date="2015" name="Proc. Natl. Acad. Sci. U.S.A.">
        <title>Genome sequence of the Asian Tiger mosquito, Aedes albopictus, reveals insights into its biology, genetics, and evolution.</title>
        <authorList>
            <person name="Chen X.G."/>
            <person name="Jiang X."/>
            <person name="Gu J."/>
            <person name="Xu M."/>
            <person name="Wu Y."/>
            <person name="Deng Y."/>
            <person name="Zhang C."/>
            <person name="Bonizzoni M."/>
            <person name="Dermauw W."/>
            <person name="Vontas J."/>
            <person name="Armbruster P."/>
            <person name="Huang X."/>
            <person name="Yang Y."/>
            <person name="Zhang H."/>
            <person name="He W."/>
            <person name="Peng H."/>
            <person name="Liu Y."/>
            <person name="Wu K."/>
            <person name="Chen J."/>
            <person name="Lirakis M."/>
            <person name="Topalis P."/>
            <person name="Van Leeuwen T."/>
            <person name="Hall A.B."/>
            <person name="Jiang X."/>
            <person name="Thorpe C."/>
            <person name="Mueller R.L."/>
            <person name="Sun C."/>
            <person name="Waterhouse R.M."/>
            <person name="Yan G."/>
            <person name="Tu Z.J."/>
            <person name="Fang X."/>
            <person name="James A.A."/>
        </authorList>
    </citation>
    <scope>NUCLEOTIDE SEQUENCE [LARGE SCALE GENOMIC DNA]</scope>
    <source>
        <strain evidence="4">Foshan</strain>
    </source>
</reference>
<dbReference type="SUPFAM" id="SSF53098">
    <property type="entry name" value="Ribonuclease H-like"/>
    <property type="match status" value="1"/>
</dbReference>
<dbReference type="PROSITE" id="PS50994">
    <property type="entry name" value="INTEGRASE"/>
    <property type="match status" value="1"/>
</dbReference>